<dbReference type="SUPFAM" id="SSF46785">
    <property type="entry name" value="Winged helix' DNA-binding domain"/>
    <property type="match status" value="1"/>
</dbReference>
<gene>
    <name evidence="4" type="ORF">KKP3000_000945</name>
</gene>
<protein>
    <submittedName>
        <fullName evidence="4">YafY family protein</fullName>
    </submittedName>
</protein>
<dbReference type="InterPro" id="IPR036390">
    <property type="entry name" value="WH_DNA-bd_sf"/>
</dbReference>
<sequence>MKAERLITIMMCLEQEKRMTARDLAKRLEVSERTVYRDIDALCRAGIPIRADFGVGGGFSLPANYRAGLHELGTKEIQALFLHVSTRPLRELGIGQGFDTALWKLRSALTERNQQEVTWIQDRVYLDHEAWSKSKAGTRYLPTLQAAIWRDTRVLITYEPRTGGTLTASIAPYGLIAKAGMWFVAAEHNHQVRAFRLARIQEVQATNTHFVRPEDFHLQVFWDEWSQRHESIRSQYRVKLRVAKELFATLRRECDEMTVEVPGEHRADSVSNTFEVSMTFESMNSAKARILGWGADVQVISPVELRDSIRSCVEAVLRSYARSAGENS</sequence>
<keyword evidence="2" id="KW-0804">Transcription</keyword>
<dbReference type="InterPro" id="IPR051534">
    <property type="entry name" value="CBASS_pafABC_assoc_protein"/>
</dbReference>
<dbReference type="InterPro" id="IPR026881">
    <property type="entry name" value="WYL_dom"/>
</dbReference>
<name>A0ABV5AK14_9BACL</name>
<feature type="domain" description="HTH deoR-type" evidence="3">
    <location>
        <begin position="2"/>
        <end position="57"/>
    </location>
</feature>
<accession>A0ABV5AK14</accession>
<evidence type="ECO:0000256" key="1">
    <source>
        <dbReference type="ARBA" id="ARBA00023015"/>
    </source>
</evidence>
<proteinExistence type="predicted"/>
<dbReference type="PANTHER" id="PTHR34580">
    <property type="match status" value="1"/>
</dbReference>
<dbReference type="Gene3D" id="1.10.10.10">
    <property type="entry name" value="Winged helix-like DNA-binding domain superfamily/Winged helix DNA-binding domain"/>
    <property type="match status" value="1"/>
</dbReference>
<organism evidence="4 5">
    <name type="scientific">Alicyclobacillus fastidiosus</name>
    <dbReference type="NCBI Taxonomy" id="392011"/>
    <lineage>
        <taxon>Bacteria</taxon>
        <taxon>Bacillati</taxon>
        <taxon>Bacillota</taxon>
        <taxon>Bacilli</taxon>
        <taxon>Bacillales</taxon>
        <taxon>Alicyclobacillaceae</taxon>
        <taxon>Alicyclobacillus</taxon>
    </lineage>
</organism>
<keyword evidence="5" id="KW-1185">Reference proteome</keyword>
<dbReference type="RefSeq" id="WP_275472797.1">
    <property type="nucleotide sequence ID" value="NZ_CP162940.1"/>
</dbReference>
<dbReference type="InterPro" id="IPR036388">
    <property type="entry name" value="WH-like_DNA-bd_sf"/>
</dbReference>
<dbReference type="PROSITE" id="PS52050">
    <property type="entry name" value="WYL"/>
    <property type="match status" value="1"/>
</dbReference>
<keyword evidence="1" id="KW-0805">Transcription regulation</keyword>
<dbReference type="InterPro" id="IPR057727">
    <property type="entry name" value="WCX_dom"/>
</dbReference>
<dbReference type="Pfam" id="PF13280">
    <property type="entry name" value="WYL"/>
    <property type="match status" value="1"/>
</dbReference>
<evidence type="ECO:0000259" key="3">
    <source>
        <dbReference type="PROSITE" id="PS51000"/>
    </source>
</evidence>
<evidence type="ECO:0000256" key="2">
    <source>
        <dbReference type="ARBA" id="ARBA00023163"/>
    </source>
</evidence>
<evidence type="ECO:0000313" key="5">
    <source>
        <dbReference type="Proteomes" id="UP001579974"/>
    </source>
</evidence>
<dbReference type="PANTHER" id="PTHR34580:SF1">
    <property type="entry name" value="PROTEIN PAFC"/>
    <property type="match status" value="1"/>
</dbReference>
<dbReference type="Pfam" id="PF25583">
    <property type="entry name" value="WCX"/>
    <property type="match status" value="1"/>
</dbReference>
<comment type="caution">
    <text evidence="4">The sequence shown here is derived from an EMBL/GenBank/DDBJ whole genome shotgun (WGS) entry which is preliminary data.</text>
</comment>
<reference evidence="4 5" key="1">
    <citation type="journal article" date="2024" name="Int. J. Mol. Sci.">
        <title>Exploration of Alicyclobacillus spp. Genome in Search of Antibiotic Resistance.</title>
        <authorList>
            <person name="Bucka-Kolendo J."/>
            <person name="Kiousi D.E."/>
            <person name="Dekowska A."/>
            <person name="Mikolajczuk-Szczyrba A."/>
            <person name="Karadedos D.M."/>
            <person name="Michael P."/>
            <person name="Galanis A."/>
            <person name="Sokolowska B."/>
        </authorList>
    </citation>
    <scope>NUCLEOTIDE SEQUENCE [LARGE SCALE GENOMIC DNA]</scope>
    <source>
        <strain evidence="4 5">KKP 3000</strain>
    </source>
</reference>
<dbReference type="EMBL" id="JBDXSU010000017">
    <property type="protein sequence ID" value="MFB5192150.1"/>
    <property type="molecule type" value="Genomic_DNA"/>
</dbReference>
<dbReference type="Pfam" id="PF08279">
    <property type="entry name" value="HTH_11"/>
    <property type="match status" value="1"/>
</dbReference>
<evidence type="ECO:0000313" key="4">
    <source>
        <dbReference type="EMBL" id="MFB5192150.1"/>
    </source>
</evidence>
<dbReference type="InterPro" id="IPR001034">
    <property type="entry name" value="DeoR_HTH"/>
</dbReference>
<dbReference type="PROSITE" id="PS51000">
    <property type="entry name" value="HTH_DEOR_2"/>
    <property type="match status" value="1"/>
</dbReference>
<dbReference type="InterPro" id="IPR013196">
    <property type="entry name" value="HTH_11"/>
</dbReference>
<dbReference type="Proteomes" id="UP001579974">
    <property type="component" value="Unassembled WGS sequence"/>
</dbReference>